<protein>
    <recommendedName>
        <fullName evidence="4">COP9 signalosome complex subunit 4</fullName>
    </recommendedName>
</protein>
<evidence type="ECO:0000256" key="5">
    <source>
        <dbReference type="ARBA" id="ARBA00022490"/>
    </source>
</evidence>
<dbReference type="STRING" id="556484.B7G2M1"/>
<feature type="domain" description="PCI" evidence="8">
    <location>
        <begin position="191"/>
        <end position="373"/>
    </location>
</feature>
<dbReference type="GO" id="GO:0008180">
    <property type="term" value="C:COP9 signalosome"/>
    <property type="evidence" value="ECO:0007669"/>
    <property type="project" value="UniProtKB-KW"/>
</dbReference>
<dbReference type="KEGG" id="pti:PHATRDRAFT_21394"/>
<evidence type="ECO:0000256" key="3">
    <source>
        <dbReference type="ARBA" id="ARBA00010417"/>
    </source>
</evidence>
<dbReference type="SMART" id="SM00088">
    <property type="entry name" value="PINT"/>
    <property type="match status" value="1"/>
</dbReference>
<dbReference type="InterPro" id="IPR040134">
    <property type="entry name" value="PSMD12/CSN4"/>
</dbReference>
<gene>
    <name evidence="9" type="primary">CSN4</name>
    <name evidence="9" type="ORF">PHATRDRAFT_21394</name>
</gene>
<dbReference type="GO" id="GO:0005829">
    <property type="term" value="C:cytosol"/>
    <property type="evidence" value="ECO:0007669"/>
    <property type="project" value="TreeGrafter"/>
</dbReference>
<name>B7G2M1_PHATC</name>
<organism evidence="9 10">
    <name type="scientific">Phaeodactylum tricornutum (strain CCAP 1055/1)</name>
    <dbReference type="NCBI Taxonomy" id="556484"/>
    <lineage>
        <taxon>Eukaryota</taxon>
        <taxon>Sar</taxon>
        <taxon>Stramenopiles</taxon>
        <taxon>Ochrophyta</taxon>
        <taxon>Bacillariophyta</taxon>
        <taxon>Bacillariophyceae</taxon>
        <taxon>Bacillariophycidae</taxon>
        <taxon>Naviculales</taxon>
        <taxon>Phaeodactylaceae</taxon>
        <taxon>Phaeodactylum</taxon>
    </lineage>
</organism>
<dbReference type="Pfam" id="PF01399">
    <property type="entry name" value="PCI"/>
    <property type="match status" value="1"/>
</dbReference>
<dbReference type="EMBL" id="CM000614">
    <property type="protein sequence ID" value="EEC47327.1"/>
    <property type="molecule type" value="Genomic_DNA"/>
</dbReference>
<reference evidence="10" key="2">
    <citation type="submission" date="2008-08" db="EMBL/GenBank/DDBJ databases">
        <authorList>
            <consortium name="Diatom Consortium"/>
            <person name="Grigoriev I."/>
            <person name="Grimwood J."/>
            <person name="Kuo A."/>
            <person name="Otillar R.P."/>
            <person name="Salamov A."/>
            <person name="Detter J.C."/>
            <person name="Lindquist E."/>
            <person name="Shapiro H."/>
            <person name="Lucas S."/>
            <person name="Glavina del Rio T."/>
            <person name="Pitluck S."/>
            <person name="Rokhsar D."/>
            <person name="Bowler C."/>
        </authorList>
    </citation>
    <scope>GENOME REANNOTATION</scope>
    <source>
        <strain evidence="10">CCAP 1055/1</strain>
    </source>
</reference>
<dbReference type="PANTHER" id="PTHR10855">
    <property type="entry name" value="26S PROTEASOME NON-ATPASE REGULATORY SUBUNIT 12/COP9 SIGNALOSOME COMPLEX SUBUNIT 4"/>
    <property type="match status" value="1"/>
</dbReference>
<reference evidence="9 10" key="1">
    <citation type="journal article" date="2008" name="Nature">
        <title>The Phaeodactylum genome reveals the evolutionary history of diatom genomes.</title>
        <authorList>
            <person name="Bowler C."/>
            <person name="Allen A.E."/>
            <person name="Badger J.H."/>
            <person name="Grimwood J."/>
            <person name="Jabbari K."/>
            <person name="Kuo A."/>
            <person name="Maheswari U."/>
            <person name="Martens C."/>
            <person name="Maumus F."/>
            <person name="Otillar R.P."/>
            <person name="Rayko E."/>
            <person name="Salamov A."/>
            <person name="Vandepoele K."/>
            <person name="Beszteri B."/>
            <person name="Gruber A."/>
            <person name="Heijde M."/>
            <person name="Katinka M."/>
            <person name="Mock T."/>
            <person name="Valentin K."/>
            <person name="Verret F."/>
            <person name="Berges J.A."/>
            <person name="Brownlee C."/>
            <person name="Cadoret J.P."/>
            <person name="Chiovitti A."/>
            <person name="Choi C.J."/>
            <person name="Coesel S."/>
            <person name="De Martino A."/>
            <person name="Detter J.C."/>
            <person name="Durkin C."/>
            <person name="Falciatore A."/>
            <person name="Fournet J."/>
            <person name="Haruta M."/>
            <person name="Huysman M.J."/>
            <person name="Jenkins B.D."/>
            <person name="Jiroutova K."/>
            <person name="Jorgensen R.E."/>
            <person name="Joubert Y."/>
            <person name="Kaplan A."/>
            <person name="Kroger N."/>
            <person name="Kroth P.G."/>
            <person name="La Roche J."/>
            <person name="Lindquist E."/>
            <person name="Lommer M."/>
            <person name="Martin-Jezequel V."/>
            <person name="Lopez P.J."/>
            <person name="Lucas S."/>
            <person name="Mangogna M."/>
            <person name="McGinnis K."/>
            <person name="Medlin L.K."/>
            <person name="Montsant A."/>
            <person name="Oudot-Le Secq M.P."/>
            <person name="Napoli C."/>
            <person name="Obornik M."/>
            <person name="Parker M.S."/>
            <person name="Petit J.L."/>
            <person name="Porcel B.M."/>
            <person name="Poulsen N."/>
            <person name="Robison M."/>
            <person name="Rychlewski L."/>
            <person name="Rynearson T.A."/>
            <person name="Schmutz J."/>
            <person name="Shapiro H."/>
            <person name="Siaut M."/>
            <person name="Stanley M."/>
            <person name="Sussman M.R."/>
            <person name="Taylor A.R."/>
            <person name="Vardi A."/>
            <person name="von Dassow P."/>
            <person name="Vyverman W."/>
            <person name="Willis A."/>
            <person name="Wyrwicz L.S."/>
            <person name="Rokhsar D.S."/>
            <person name="Weissenbach J."/>
            <person name="Armbrust E.V."/>
            <person name="Green B.R."/>
            <person name="Van de Peer Y."/>
            <person name="Grigoriev I.V."/>
        </authorList>
    </citation>
    <scope>NUCLEOTIDE SEQUENCE [LARGE SCALE GENOMIC DNA]</scope>
    <source>
        <strain evidence="9 10">CCAP 1055/1</strain>
    </source>
</reference>
<dbReference type="InterPro" id="IPR054559">
    <property type="entry name" value="PSMD12-CSN4-like_N"/>
</dbReference>
<dbReference type="OrthoDB" id="295656at2759"/>
<comment type="subcellular location">
    <subcellularLocation>
        <location evidence="2">Cytoplasm</location>
    </subcellularLocation>
    <subcellularLocation>
        <location evidence="1">Nucleus</location>
    </subcellularLocation>
</comment>
<evidence type="ECO:0000259" key="8">
    <source>
        <dbReference type="PROSITE" id="PS50250"/>
    </source>
</evidence>
<dbReference type="eggNOG" id="KOG1497">
    <property type="taxonomic scope" value="Eukaryota"/>
</dbReference>
<dbReference type="RefSeq" id="XP_002181404.1">
    <property type="nucleotide sequence ID" value="XM_002181368.1"/>
</dbReference>
<dbReference type="Pfam" id="PF22241">
    <property type="entry name" value="PSMD12-CSN4_N"/>
    <property type="match status" value="1"/>
</dbReference>
<keyword evidence="10" id="KW-1185">Reference proteome</keyword>
<dbReference type="PaxDb" id="2850-Phatr13838"/>
<dbReference type="InParanoid" id="B7G2M1"/>
<dbReference type="InterPro" id="IPR000717">
    <property type="entry name" value="PCI_dom"/>
</dbReference>
<evidence type="ECO:0000313" key="10">
    <source>
        <dbReference type="Proteomes" id="UP000000759"/>
    </source>
</evidence>
<proteinExistence type="inferred from homology"/>
<sequence>MEALVRTIDTAIVNCDFVTLASVFSDRGTTDSWHAVGQGEQRSVAAHFVQAVVANEAFLVQALSNSTNSISVEDFMIAALNHLPATVDRAADNTLRQRLFDAKINRDDVDYVGAAQILAGMRMDDDPQSIYYLTASARTDVYVKIAECFLAEDHVVEADAAVTKAGTVAEAIPDKAAHTALLLRYKSTYVRVLDANRKFLAAAQRYHELSQSGGDLIDADDLLQLLGRAVTCAILAPNGPQRQRVLAHIVEDPRLPQLDQIDAFATHRTILQKMCRHQILPRAQLETFEASLAEHQKAIMGDGLTIMERGVVEHNMMAVSKLYRTIYMDKLAHILDLPVPKAEALAAKMITDGSLKACLDQVEGLLEFQTPEPPTQRWDRNITSLCVELNQVAEEITGFRSRQGL</sequence>
<dbReference type="PANTHER" id="PTHR10855:SF2">
    <property type="entry name" value="COP9 SIGNALOSOME COMPLEX SUBUNIT 4"/>
    <property type="match status" value="1"/>
</dbReference>
<dbReference type="OMA" id="WVAEIDE"/>
<evidence type="ECO:0000313" key="9">
    <source>
        <dbReference type="EMBL" id="EEC47327.1"/>
    </source>
</evidence>
<evidence type="ECO:0000256" key="1">
    <source>
        <dbReference type="ARBA" id="ARBA00004123"/>
    </source>
</evidence>
<dbReference type="GeneID" id="7202044"/>
<evidence type="ECO:0000256" key="4">
    <source>
        <dbReference type="ARBA" id="ARBA00014881"/>
    </source>
</evidence>
<dbReference type="AlphaFoldDB" id="B7G2M1"/>
<dbReference type="InterPro" id="IPR036388">
    <property type="entry name" value="WH-like_DNA-bd_sf"/>
</dbReference>
<dbReference type="Proteomes" id="UP000000759">
    <property type="component" value="Chromosome 12"/>
</dbReference>
<keyword evidence="7" id="KW-0539">Nucleus</keyword>
<evidence type="ECO:0000256" key="6">
    <source>
        <dbReference type="ARBA" id="ARBA00022790"/>
    </source>
</evidence>
<dbReference type="SUPFAM" id="SSF46785">
    <property type="entry name" value="Winged helix' DNA-binding domain"/>
    <property type="match status" value="1"/>
</dbReference>
<keyword evidence="6" id="KW-0736">Signalosome</keyword>
<dbReference type="PROSITE" id="PS50250">
    <property type="entry name" value="PCI"/>
    <property type="match status" value="1"/>
</dbReference>
<dbReference type="Gene3D" id="1.10.10.10">
    <property type="entry name" value="Winged helix-like DNA-binding domain superfamily/Winged helix DNA-binding domain"/>
    <property type="match status" value="1"/>
</dbReference>
<dbReference type="HOGENOM" id="CLU_028132_1_0_1"/>
<keyword evidence="5" id="KW-0963">Cytoplasm</keyword>
<evidence type="ECO:0000256" key="2">
    <source>
        <dbReference type="ARBA" id="ARBA00004496"/>
    </source>
</evidence>
<comment type="similarity">
    <text evidence="3">Belongs to the CSN4 family.</text>
</comment>
<accession>B7G2M1</accession>
<evidence type="ECO:0000256" key="7">
    <source>
        <dbReference type="ARBA" id="ARBA00023242"/>
    </source>
</evidence>
<dbReference type="InterPro" id="IPR036390">
    <property type="entry name" value="WH_DNA-bd_sf"/>
</dbReference>